<keyword evidence="1" id="KW-0732">Signal</keyword>
<protein>
    <recommendedName>
        <fullName evidence="2">Fe/B12 periplasmic-binding domain-containing protein</fullName>
    </recommendedName>
</protein>
<dbReference type="AlphaFoldDB" id="A0A1Q5ZXV5"/>
<feature type="chain" id="PRO_5010382274" description="Fe/B12 periplasmic-binding domain-containing protein" evidence="1">
    <location>
        <begin position="27"/>
        <end position="281"/>
    </location>
</feature>
<dbReference type="PANTHER" id="PTHR30535">
    <property type="entry name" value="VITAMIN B12-BINDING PROTEIN"/>
    <property type="match status" value="1"/>
</dbReference>
<dbReference type="InterPro" id="IPR050902">
    <property type="entry name" value="ABC_Transporter_SBP"/>
</dbReference>
<dbReference type="InterPro" id="IPR002491">
    <property type="entry name" value="ABC_transptr_periplasmic_BD"/>
</dbReference>
<dbReference type="Proteomes" id="UP000186720">
    <property type="component" value="Unassembled WGS sequence"/>
</dbReference>
<dbReference type="PANTHER" id="PTHR30535:SF4">
    <property type="entry name" value="HEMIN-BINDING PERIPLASMIC PROTEIN HMUT"/>
    <property type="match status" value="1"/>
</dbReference>
<dbReference type="EMBL" id="MPPL01000001">
    <property type="protein sequence ID" value="OKS86581.1"/>
    <property type="molecule type" value="Genomic_DNA"/>
</dbReference>
<proteinExistence type="predicted"/>
<gene>
    <name evidence="3" type="ORF">RG47T_2037</name>
</gene>
<dbReference type="PROSITE" id="PS50983">
    <property type="entry name" value="FE_B12_PBP"/>
    <property type="match status" value="1"/>
</dbReference>
<dbReference type="Gene3D" id="3.40.50.1980">
    <property type="entry name" value="Nitrogenase molybdenum iron protein domain"/>
    <property type="match status" value="2"/>
</dbReference>
<feature type="signal peptide" evidence="1">
    <location>
        <begin position="1"/>
        <end position="26"/>
    </location>
</feature>
<accession>A0A1Q5ZXV5</accession>
<evidence type="ECO:0000313" key="4">
    <source>
        <dbReference type="Proteomes" id="UP000186720"/>
    </source>
</evidence>
<reference evidence="3 4" key="1">
    <citation type="submission" date="2016-11" db="EMBL/GenBank/DDBJ databases">
        <title>Whole Genome Sequencing of Mucilaginibacter polytrichastri RG4-7(T) isolated from the moss sample.</title>
        <authorList>
            <person name="Li Y."/>
        </authorList>
    </citation>
    <scope>NUCLEOTIDE SEQUENCE [LARGE SCALE GENOMIC DNA]</scope>
    <source>
        <strain evidence="3 4">RG4-7</strain>
    </source>
</reference>
<evidence type="ECO:0000259" key="2">
    <source>
        <dbReference type="PROSITE" id="PS50983"/>
    </source>
</evidence>
<keyword evidence="4" id="KW-1185">Reference proteome</keyword>
<dbReference type="Pfam" id="PF01497">
    <property type="entry name" value="Peripla_BP_2"/>
    <property type="match status" value="1"/>
</dbReference>
<name>A0A1Q5ZXV5_9SPHI</name>
<feature type="domain" description="Fe/B12 periplasmic-binding" evidence="2">
    <location>
        <begin position="31"/>
        <end position="281"/>
    </location>
</feature>
<evidence type="ECO:0000313" key="3">
    <source>
        <dbReference type="EMBL" id="OKS86581.1"/>
    </source>
</evidence>
<organism evidence="3 4">
    <name type="scientific">Mucilaginibacter polytrichastri</name>
    <dbReference type="NCBI Taxonomy" id="1302689"/>
    <lineage>
        <taxon>Bacteria</taxon>
        <taxon>Pseudomonadati</taxon>
        <taxon>Bacteroidota</taxon>
        <taxon>Sphingobacteriia</taxon>
        <taxon>Sphingobacteriales</taxon>
        <taxon>Sphingobacteriaceae</taxon>
        <taxon>Mucilaginibacter</taxon>
    </lineage>
</organism>
<dbReference type="STRING" id="1302689.RG47T_2037"/>
<dbReference type="SUPFAM" id="SSF53807">
    <property type="entry name" value="Helical backbone' metal receptor"/>
    <property type="match status" value="1"/>
</dbReference>
<comment type="caution">
    <text evidence="3">The sequence shown here is derived from an EMBL/GenBank/DDBJ whole genome shotgun (WGS) entry which is preliminary data.</text>
</comment>
<evidence type="ECO:0000256" key="1">
    <source>
        <dbReference type="SAM" id="SignalP"/>
    </source>
</evidence>
<sequence length="281" mass="29516">MKMNKLKKMILSTVVLMTSYMPQVMAQASPKIVSVNGTVSEILAGIGMESNIIGTDITSNYPASLKAKPKVGHNRNLSAEGILALQPDVVTGLSNELKPELVAQLKSAGIKLVLFTQTFSADGTRKLIKEVATAFGKPQKADPIIKKLDSDLAAAAKVNKGAKPKVLFIYARGTGTMMVAGEGTQMQQIIEMAGGANAVVGFTDFKPLTPESLVAANPDVILLFSSGMESLGGATGLLNVQGIPQTNAGKNKRFVTMDGELVSSFGPRLGLAVSELAQKIK</sequence>